<protein>
    <submittedName>
        <fullName evidence="2">CRISPR system precrRNA processing endoribonuclease RAMP protein Cas6</fullName>
    </submittedName>
</protein>
<proteinExistence type="predicted"/>
<dbReference type="EMBL" id="JANQDL010000001">
    <property type="protein sequence ID" value="MDH6062230.1"/>
    <property type="molecule type" value="Genomic_DNA"/>
</dbReference>
<dbReference type="RefSeq" id="WP_280692911.1">
    <property type="nucleotide sequence ID" value="NZ_JANQDL010000001.1"/>
</dbReference>
<dbReference type="Proteomes" id="UP001159370">
    <property type="component" value="Unassembled WGS sequence"/>
</dbReference>
<dbReference type="Pfam" id="PF10040">
    <property type="entry name" value="CRISPR_Cas6"/>
    <property type="match status" value="1"/>
</dbReference>
<dbReference type="InterPro" id="IPR045747">
    <property type="entry name" value="CRISPR-assoc_prot_Cas6_N_sf"/>
</dbReference>
<organism evidence="2 3">
    <name type="scientific">Umezakia ovalisporum FSS-62</name>
    <dbReference type="NCBI Taxonomy" id="2971776"/>
    <lineage>
        <taxon>Bacteria</taxon>
        <taxon>Bacillati</taxon>
        <taxon>Cyanobacteriota</taxon>
        <taxon>Cyanophyceae</taxon>
        <taxon>Nostocales</taxon>
        <taxon>Nodulariaceae</taxon>
        <taxon>Umezakia</taxon>
    </lineage>
</organism>
<dbReference type="Gene3D" id="3.30.70.1890">
    <property type="match status" value="1"/>
</dbReference>
<dbReference type="CDD" id="cd21141">
    <property type="entry name" value="Cas6_III-like"/>
    <property type="match status" value="1"/>
</dbReference>
<dbReference type="InterPro" id="IPR019267">
    <property type="entry name" value="CRISPR-assoc_Cas6_C"/>
</dbReference>
<name>A0AA43GV82_9CYAN</name>
<feature type="domain" description="CRISPR-associated protein Cas6 C-terminal" evidence="1">
    <location>
        <begin position="223"/>
        <end position="333"/>
    </location>
</feature>
<sequence>MMCTKDTEIAYAGVKLVLKSTPGAIARTALTSWLPEIKPGLSWIPLRISGGAAKIMPVLPQPLLYKYLMQCICERIADHTLVEWQGKPYEVTGVEVDNHALHVIEVAIFTTQTLPASLGRGIHAQCFQWLAIADPGLAAQLHEQDSMPITLTMGYGSCQKLHLRISLLQKKLLAPLLWGLSTSLDGEITLGGIPCQLGKCIDIFPTSSFEQLVNLPTQSVIELKFLSPTSFKQGGFIQPFPLPELVFNSLLRRWNIFAPPELHFPKVEWNALISAFELKTHALKMEGGPEIGVEGWVKYRFLEPEQARIGTILAHFANFAGVGRKTAMGMGRVVIRN</sequence>
<accession>A0AA43GV82</accession>
<evidence type="ECO:0000313" key="3">
    <source>
        <dbReference type="Proteomes" id="UP001159370"/>
    </source>
</evidence>
<dbReference type="Gene3D" id="3.30.70.1900">
    <property type="match status" value="1"/>
</dbReference>
<reference evidence="2 3" key="1">
    <citation type="journal article" date="2023" name="J. Phycol.">
        <title>Chrysosporum ovalisporum is synonymous with the true-branching cyanobacterium Umezakia natans (Nostocales/Aphanizomenonaceae).</title>
        <authorList>
            <person name="McGregor G.B."/>
            <person name="Sendall B.C."/>
            <person name="Niiyama Y."/>
            <person name="Tuji A."/>
            <person name="Willis A."/>
        </authorList>
    </citation>
    <scope>NUCLEOTIDE SEQUENCE [LARGE SCALE GENOMIC DNA]</scope>
    <source>
        <strain evidence="2 3">FSS-62</strain>
    </source>
</reference>
<comment type="caution">
    <text evidence="2">The sequence shown here is derived from an EMBL/GenBank/DDBJ whole genome shotgun (WGS) entry which is preliminary data.</text>
</comment>
<gene>
    <name evidence="2" type="primary">cas6</name>
    <name evidence="2" type="ORF">NWP23_00110</name>
</gene>
<evidence type="ECO:0000313" key="2">
    <source>
        <dbReference type="EMBL" id="MDH6062230.1"/>
    </source>
</evidence>
<dbReference type="AlphaFoldDB" id="A0AA43GV82"/>
<evidence type="ECO:0000259" key="1">
    <source>
        <dbReference type="Pfam" id="PF10040"/>
    </source>
</evidence>